<dbReference type="Pfam" id="PF00400">
    <property type="entry name" value="WD40"/>
    <property type="match status" value="1"/>
</dbReference>
<comment type="similarity">
    <text evidence="1">Belongs to the WD repeat ESC family.</text>
</comment>
<organism evidence="7">
    <name type="scientific">Absidia glauca</name>
    <name type="common">Pin mould</name>
    <dbReference type="NCBI Taxonomy" id="4829"/>
    <lineage>
        <taxon>Eukaryota</taxon>
        <taxon>Fungi</taxon>
        <taxon>Fungi incertae sedis</taxon>
        <taxon>Mucoromycota</taxon>
        <taxon>Mucoromycotina</taxon>
        <taxon>Mucoromycetes</taxon>
        <taxon>Mucorales</taxon>
        <taxon>Cunninghamellaceae</taxon>
        <taxon>Absidia</taxon>
    </lineage>
</organism>
<reference evidence="7" key="1">
    <citation type="submission" date="2016-04" db="EMBL/GenBank/DDBJ databases">
        <authorList>
            <person name="Evans L.H."/>
            <person name="Alamgir A."/>
            <person name="Owens N."/>
            <person name="Weber N.D."/>
            <person name="Virtaneva K."/>
            <person name="Barbian K."/>
            <person name="Babar A."/>
            <person name="Rosenke K."/>
        </authorList>
    </citation>
    <scope>NUCLEOTIDE SEQUENCE [LARGE SCALE GENOMIC DNA]</scope>
    <source>
        <strain evidence="7">CBS 101.48</strain>
    </source>
</reference>
<dbReference type="InterPro" id="IPR019775">
    <property type="entry name" value="WD40_repeat_CS"/>
</dbReference>
<name>A0A163KA19_ABSGL</name>
<evidence type="ECO:0000256" key="6">
    <source>
        <dbReference type="PROSITE-ProRule" id="PRU00221"/>
    </source>
</evidence>
<protein>
    <submittedName>
        <fullName evidence="7">Uncharacterized protein</fullName>
    </submittedName>
</protein>
<dbReference type="Gene3D" id="2.130.10.10">
    <property type="entry name" value="YVTN repeat-like/Quinoprotein amine dehydrogenase"/>
    <property type="match status" value="1"/>
</dbReference>
<dbReference type="InterPro" id="IPR036322">
    <property type="entry name" value="WD40_repeat_dom_sf"/>
</dbReference>
<dbReference type="Proteomes" id="UP000078561">
    <property type="component" value="Unassembled WGS sequence"/>
</dbReference>
<keyword evidence="5" id="KW-0804">Transcription</keyword>
<dbReference type="PROSITE" id="PS00678">
    <property type="entry name" value="WD_REPEATS_1"/>
    <property type="match status" value="1"/>
</dbReference>
<dbReference type="InterPro" id="IPR051243">
    <property type="entry name" value="PcG_WD-repeat"/>
</dbReference>
<keyword evidence="3" id="KW-0677">Repeat</keyword>
<evidence type="ECO:0000256" key="3">
    <source>
        <dbReference type="ARBA" id="ARBA00022737"/>
    </source>
</evidence>
<proteinExistence type="inferred from homology"/>
<dbReference type="STRING" id="4829.A0A163KA19"/>
<evidence type="ECO:0000256" key="1">
    <source>
        <dbReference type="ARBA" id="ARBA00008075"/>
    </source>
</evidence>
<dbReference type="PROSITE" id="PS50082">
    <property type="entry name" value="WD_REPEATS_2"/>
    <property type="match status" value="1"/>
</dbReference>
<dbReference type="SMART" id="SM00320">
    <property type="entry name" value="WD40"/>
    <property type="match status" value="6"/>
</dbReference>
<gene>
    <name evidence="7" type="primary">ABSGL_11428.1 scaffold 12295</name>
</gene>
<evidence type="ECO:0000313" key="7">
    <source>
        <dbReference type="EMBL" id="SAM05553.1"/>
    </source>
</evidence>
<dbReference type="SUPFAM" id="SSF50978">
    <property type="entry name" value="WD40 repeat-like"/>
    <property type="match status" value="1"/>
</dbReference>
<evidence type="ECO:0000256" key="5">
    <source>
        <dbReference type="ARBA" id="ARBA00023163"/>
    </source>
</evidence>
<evidence type="ECO:0000256" key="4">
    <source>
        <dbReference type="ARBA" id="ARBA00023015"/>
    </source>
</evidence>
<dbReference type="AlphaFoldDB" id="A0A163KA19"/>
<dbReference type="PROSITE" id="PS50294">
    <property type="entry name" value="WD_REPEATS_REGION"/>
    <property type="match status" value="1"/>
</dbReference>
<dbReference type="InterPro" id="IPR001680">
    <property type="entry name" value="WD40_rpt"/>
</dbReference>
<keyword evidence="2 6" id="KW-0853">WD repeat</keyword>
<evidence type="ECO:0000313" key="8">
    <source>
        <dbReference type="Proteomes" id="UP000078561"/>
    </source>
</evidence>
<dbReference type="InterPro" id="IPR015943">
    <property type="entry name" value="WD40/YVTN_repeat-like_dom_sf"/>
</dbReference>
<sequence length="408" mass="46414">MPTTLKRRLSKVDAMETSTSENIDTAAVDATTEKIFSNMRLRRILKENHGQDITELAFCFDKNTTDTYKPVDPEDLFQIHEELGVEDVDASNVLGTVGGAQINVYDNEHFGHHLDIMSNFNLASELTEDQDYEEKVLNTFSWMYKKTDTLVATGGADGDIHILSVALSKEIAILKGHTKQIIDIKTNPHDQNHILSVSKDGTIRLWNTEKRRCMVVFQYDCSVVCFSPSGETFITGTSKGELREWKLPDLTESMDEDEDDEDTQVVGKGYSRILKKMHGDCSIDCIRYANGNVLSKSTNGRMEYWDPATEETIRSFRVKTGENQSRFDVTLNGDYFCVGTNHGTVFIYSLKTGKLVTELSHRRSTKPIFCCVFSRDHRQILCGGPGGFLWRFDYIEEDVLKKWDDWTK</sequence>
<dbReference type="OMA" id="VYDDAHF"/>
<accession>A0A163KA19</accession>
<dbReference type="PANTHER" id="PTHR10253">
    <property type="entry name" value="POLYCOMB PROTEIN"/>
    <property type="match status" value="1"/>
</dbReference>
<dbReference type="InParanoid" id="A0A163KA19"/>
<evidence type="ECO:0000256" key="2">
    <source>
        <dbReference type="ARBA" id="ARBA00022574"/>
    </source>
</evidence>
<keyword evidence="4" id="KW-0805">Transcription regulation</keyword>
<feature type="repeat" description="WD" evidence="6">
    <location>
        <begin position="174"/>
        <end position="216"/>
    </location>
</feature>
<keyword evidence="8" id="KW-1185">Reference proteome</keyword>
<dbReference type="OrthoDB" id="7318948at2759"/>
<dbReference type="EMBL" id="LT554468">
    <property type="protein sequence ID" value="SAM05553.1"/>
    <property type="molecule type" value="Genomic_DNA"/>
</dbReference>